<organism evidence="2 3">
    <name type="scientific">Blastopirellula marina DSM 3645</name>
    <dbReference type="NCBI Taxonomy" id="314230"/>
    <lineage>
        <taxon>Bacteria</taxon>
        <taxon>Pseudomonadati</taxon>
        <taxon>Planctomycetota</taxon>
        <taxon>Planctomycetia</taxon>
        <taxon>Pirellulales</taxon>
        <taxon>Pirellulaceae</taxon>
        <taxon>Blastopirellula</taxon>
    </lineage>
</organism>
<reference evidence="2 3" key="1">
    <citation type="submission" date="2006-02" db="EMBL/GenBank/DDBJ databases">
        <authorList>
            <person name="Amann R."/>
            <person name="Ferriera S."/>
            <person name="Johnson J."/>
            <person name="Kravitz S."/>
            <person name="Halpern A."/>
            <person name="Remington K."/>
            <person name="Beeson K."/>
            <person name="Tran B."/>
            <person name="Rogers Y.-H."/>
            <person name="Friedman R."/>
            <person name="Venter J.C."/>
        </authorList>
    </citation>
    <scope>NUCLEOTIDE SEQUENCE [LARGE SCALE GENOMIC DNA]</scope>
    <source>
        <strain evidence="2 3">DSM 3645</strain>
    </source>
</reference>
<protein>
    <recommendedName>
        <fullName evidence="4">Lipoprotein</fullName>
    </recommendedName>
</protein>
<comment type="caution">
    <text evidence="2">The sequence shown here is derived from an EMBL/GenBank/DDBJ whole genome shotgun (WGS) entry which is preliminary data.</text>
</comment>
<dbReference type="OrthoDB" id="289094at2"/>
<gene>
    <name evidence="2" type="ORF">DSM3645_20622</name>
</gene>
<evidence type="ECO:0000313" key="2">
    <source>
        <dbReference type="EMBL" id="EAQ81014.1"/>
    </source>
</evidence>
<dbReference type="eggNOG" id="ENOG50347UH">
    <property type="taxonomic scope" value="Bacteria"/>
</dbReference>
<name>A3ZQS4_9BACT</name>
<evidence type="ECO:0000313" key="3">
    <source>
        <dbReference type="Proteomes" id="UP000004358"/>
    </source>
</evidence>
<dbReference type="PROSITE" id="PS51257">
    <property type="entry name" value="PROKAR_LIPOPROTEIN"/>
    <property type="match status" value="1"/>
</dbReference>
<dbReference type="AlphaFoldDB" id="A3ZQS4"/>
<dbReference type="HOGENOM" id="CLU_113730_2_0_0"/>
<proteinExistence type="predicted"/>
<evidence type="ECO:0000256" key="1">
    <source>
        <dbReference type="SAM" id="MobiDB-lite"/>
    </source>
</evidence>
<sequence>MKSKINFPCVVGAAVLAVIALVGCSRQDGPPRYQVSGAATFGGQPIPLGEVEFSPDSKQGNTGPGTIAKIQDGRYETPSDRGVVGGPHNVRITGYDGKTNSESYSGVTIFSPHLETIDLPKEDTEYDFNVPRK</sequence>
<dbReference type="Proteomes" id="UP000004358">
    <property type="component" value="Unassembled WGS sequence"/>
</dbReference>
<dbReference type="RefSeq" id="WP_002652021.1">
    <property type="nucleotide sequence ID" value="NZ_CH672376.1"/>
</dbReference>
<accession>A3ZQS4</accession>
<feature type="region of interest" description="Disordered" evidence="1">
    <location>
        <begin position="52"/>
        <end position="97"/>
    </location>
</feature>
<evidence type="ECO:0008006" key="4">
    <source>
        <dbReference type="Google" id="ProtNLM"/>
    </source>
</evidence>
<dbReference type="EMBL" id="AANZ01000006">
    <property type="protein sequence ID" value="EAQ81014.1"/>
    <property type="molecule type" value="Genomic_DNA"/>
</dbReference>